<dbReference type="GO" id="GO:0101005">
    <property type="term" value="F:deubiquitinase activity"/>
    <property type="evidence" value="ECO:0007669"/>
    <property type="project" value="TreeGrafter"/>
</dbReference>
<dbReference type="PANTHER" id="PTHR12378:SF80">
    <property type="entry name" value="IP06716P-RELATED"/>
    <property type="match status" value="1"/>
</dbReference>
<evidence type="ECO:0000259" key="5">
    <source>
        <dbReference type="PROSITE" id="PS51858"/>
    </source>
</evidence>
<accession>A0A7S1AYZ9</accession>
<reference evidence="6" key="1">
    <citation type="submission" date="2021-01" db="EMBL/GenBank/DDBJ databases">
        <authorList>
            <person name="Corre E."/>
            <person name="Pelletier E."/>
            <person name="Niang G."/>
            <person name="Scheremetjew M."/>
            <person name="Finn R."/>
            <person name="Kale V."/>
            <person name="Holt S."/>
            <person name="Cochrane G."/>
            <person name="Meng A."/>
            <person name="Brown T."/>
            <person name="Cohen L."/>
        </authorList>
    </citation>
    <scope>NUCLEOTIDE SEQUENCE</scope>
</reference>
<feature type="region of interest" description="Disordered" evidence="4">
    <location>
        <begin position="1"/>
        <end position="93"/>
    </location>
</feature>
<feature type="compositionally biased region" description="Basic and acidic residues" evidence="4">
    <location>
        <begin position="56"/>
        <end position="80"/>
    </location>
</feature>
<dbReference type="SMART" id="SM01179">
    <property type="entry name" value="DUF862"/>
    <property type="match status" value="1"/>
</dbReference>
<dbReference type="GO" id="GO:0006508">
    <property type="term" value="P:proteolysis"/>
    <property type="evidence" value="ECO:0007669"/>
    <property type="project" value="UniProtKB-KW"/>
</dbReference>
<evidence type="ECO:0000256" key="3">
    <source>
        <dbReference type="ARBA" id="ARBA00022801"/>
    </source>
</evidence>
<name>A0A7S1AYZ9_NOCSC</name>
<keyword evidence="3" id="KW-0378">Hydrolase</keyword>
<evidence type="ECO:0000256" key="2">
    <source>
        <dbReference type="ARBA" id="ARBA00022670"/>
    </source>
</evidence>
<evidence type="ECO:0000256" key="4">
    <source>
        <dbReference type="SAM" id="MobiDB-lite"/>
    </source>
</evidence>
<feature type="domain" description="PPPDE" evidence="5">
    <location>
        <begin position="112"/>
        <end position="251"/>
    </location>
</feature>
<dbReference type="Pfam" id="PF05903">
    <property type="entry name" value="Peptidase_C97"/>
    <property type="match status" value="1"/>
</dbReference>
<dbReference type="AlphaFoldDB" id="A0A7S1AYZ9"/>
<feature type="compositionally biased region" description="Polar residues" evidence="4">
    <location>
        <begin position="18"/>
        <end position="28"/>
    </location>
</feature>
<protein>
    <recommendedName>
        <fullName evidence="5">PPPDE domain-containing protein</fullName>
    </recommendedName>
</protein>
<evidence type="ECO:0000313" key="6">
    <source>
        <dbReference type="EMBL" id="CAD8869186.1"/>
    </source>
</evidence>
<proteinExistence type="inferred from homology"/>
<evidence type="ECO:0000256" key="1">
    <source>
        <dbReference type="ARBA" id="ARBA00008140"/>
    </source>
</evidence>
<sequence length="305" mass="34064">MSVDETQRLWERSEENNGHASVQPATLDSSEKVIELDNVPKASIDLPQEDVVITPRRREASPPRTAPSRDPEIKHDDPFLTKKSSPIPAGMQNDPFLTNARYVRSESRNHRERVLVRIYDLGKTFVTRGAWNSVTRSYGAFHSGVQVYGREWSFGMTLDDVSTGVTWNPPGKNEDHSFRETISMGYTSMSRDEVGRLIYDMSREWLGCKYNMLTRNCHSFADEFCRSLGVGQIPSWVNDLATSGAAAVELWEAQSFGPQRSCGIANLSYDAFTFVGQGLGLTSLSSTGDPQDGDCHDPFSVLRRG</sequence>
<dbReference type="Gene3D" id="3.90.1720.30">
    <property type="entry name" value="PPPDE domains"/>
    <property type="match status" value="1"/>
</dbReference>
<feature type="compositionally biased region" description="Basic and acidic residues" evidence="4">
    <location>
        <begin position="1"/>
        <end position="17"/>
    </location>
</feature>
<dbReference type="GO" id="GO:0016579">
    <property type="term" value="P:protein deubiquitination"/>
    <property type="evidence" value="ECO:0007669"/>
    <property type="project" value="TreeGrafter"/>
</dbReference>
<organism evidence="6">
    <name type="scientific">Noctiluca scintillans</name>
    <name type="common">Sea sparkle</name>
    <name type="synonym">Red tide dinoflagellate</name>
    <dbReference type="NCBI Taxonomy" id="2966"/>
    <lineage>
        <taxon>Eukaryota</taxon>
        <taxon>Sar</taxon>
        <taxon>Alveolata</taxon>
        <taxon>Dinophyceae</taxon>
        <taxon>Noctilucales</taxon>
        <taxon>Noctilucaceae</taxon>
        <taxon>Noctiluca</taxon>
    </lineage>
</organism>
<comment type="similarity">
    <text evidence="1">Belongs to the DeSI family.</text>
</comment>
<feature type="region of interest" description="Disordered" evidence="4">
    <location>
        <begin position="285"/>
        <end position="305"/>
    </location>
</feature>
<dbReference type="InterPro" id="IPR008580">
    <property type="entry name" value="PPPDE_dom"/>
</dbReference>
<dbReference type="EMBL" id="HBFQ01061403">
    <property type="protein sequence ID" value="CAD8869186.1"/>
    <property type="molecule type" value="Transcribed_RNA"/>
</dbReference>
<dbReference type="InterPro" id="IPR042266">
    <property type="entry name" value="PPPDE_sf"/>
</dbReference>
<dbReference type="PROSITE" id="PS51858">
    <property type="entry name" value="PPPDE"/>
    <property type="match status" value="1"/>
</dbReference>
<gene>
    <name evidence="6" type="ORF">NSCI0253_LOCUS43542</name>
</gene>
<keyword evidence="2" id="KW-0645">Protease</keyword>
<dbReference type="PANTHER" id="PTHR12378">
    <property type="entry name" value="DESUMOYLATING ISOPEPTIDASE"/>
    <property type="match status" value="1"/>
</dbReference>